<reference evidence="1 2" key="1">
    <citation type="journal article" date="2015" name="Genome Biol.">
        <title>Comparative genomics of Steinernema reveals deeply conserved gene regulatory networks.</title>
        <authorList>
            <person name="Dillman A.R."/>
            <person name="Macchietto M."/>
            <person name="Porter C.F."/>
            <person name="Rogers A."/>
            <person name="Williams B."/>
            <person name="Antoshechkin I."/>
            <person name="Lee M.M."/>
            <person name="Goodwin Z."/>
            <person name="Lu X."/>
            <person name="Lewis E.E."/>
            <person name="Goodrich-Blair H."/>
            <person name="Stock S.P."/>
            <person name="Adams B.J."/>
            <person name="Sternberg P.W."/>
            <person name="Mortazavi A."/>
        </authorList>
    </citation>
    <scope>NUCLEOTIDE SEQUENCE [LARGE SCALE GENOMIC DNA]</scope>
    <source>
        <strain evidence="1 2">ALL</strain>
    </source>
</reference>
<name>A0A4U8V6M1_STECR</name>
<evidence type="ECO:0000313" key="1">
    <source>
        <dbReference type="EMBL" id="TMS39338.1"/>
    </source>
</evidence>
<comment type="caution">
    <text evidence="1">The sequence shown here is derived from an EMBL/GenBank/DDBJ whole genome shotgun (WGS) entry which is preliminary data.</text>
</comment>
<reference evidence="1 2" key="2">
    <citation type="journal article" date="2019" name="G3 (Bethesda)">
        <title>Hybrid Assembly of the Genome of the Entomopathogenic Nematode Steinernema carpocapsae Identifies the X-Chromosome.</title>
        <authorList>
            <person name="Serra L."/>
            <person name="Macchietto M."/>
            <person name="Macias-Munoz A."/>
            <person name="McGill C.J."/>
            <person name="Rodriguez I.M."/>
            <person name="Rodriguez B."/>
            <person name="Murad R."/>
            <person name="Mortazavi A."/>
        </authorList>
    </citation>
    <scope>NUCLEOTIDE SEQUENCE [LARGE SCALE GENOMIC DNA]</scope>
    <source>
        <strain evidence="1 2">ALL</strain>
    </source>
</reference>
<organism evidence="1 2">
    <name type="scientific">Steinernema carpocapsae</name>
    <name type="common">Entomopathogenic nematode</name>
    <dbReference type="NCBI Taxonomy" id="34508"/>
    <lineage>
        <taxon>Eukaryota</taxon>
        <taxon>Metazoa</taxon>
        <taxon>Ecdysozoa</taxon>
        <taxon>Nematoda</taxon>
        <taxon>Chromadorea</taxon>
        <taxon>Rhabditida</taxon>
        <taxon>Tylenchina</taxon>
        <taxon>Panagrolaimomorpha</taxon>
        <taxon>Strongyloidoidea</taxon>
        <taxon>Steinernematidae</taxon>
        <taxon>Steinernema</taxon>
    </lineage>
</organism>
<proteinExistence type="predicted"/>
<sequence length="67" mass="7676">MSRLTAAEDPPDRFRFALLVRCTLKCRGGDKKSYPPGVDEEVCGFKGLMEFQMFVDRFFARTTFADC</sequence>
<protein>
    <submittedName>
        <fullName evidence="1">Uncharacterized protein</fullName>
    </submittedName>
</protein>
<gene>
    <name evidence="1" type="ORF">L596_005880</name>
</gene>
<evidence type="ECO:0000313" key="2">
    <source>
        <dbReference type="Proteomes" id="UP000298663"/>
    </source>
</evidence>
<dbReference type="EMBL" id="AZBU02000001">
    <property type="protein sequence ID" value="TMS39338.1"/>
    <property type="molecule type" value="Genomic_DNA"/>
</dbReference>
<dbReference type="Proteomes" id="UP000298663">
    <property type="component" value="Unassembled WGS sequence"/>
</dbReference>
<dbReference type="AlphaFoldDB" id="A0A4U8V6M1"/>
<accession>A0A4U8V6M1</accession>
<keyword evidence="2" id="KW-1185">Reference proteome</keyword>